<evidence type="ECO:0000256" key="2">
    <source>
        <dbReference type="ARBA" id="ARBA00009853"/>
    </source>
</evidence>
<evidence type="ECO:0000256" key="4">
    <source>
        <dbReference type="ARBA" id="ARBA00022989"/>
    </source>
</evidence>
<name>A0A849L664_9RHOB</name>
<evidence type="ECO:0000313" key="8">
    <source>
        <dbReference type="EMBL" id="NNU81601.1"/>
    </source>
</evidence>
<dbReference type="InterPro" id="IPR000620">
    <property type="entry name" value="EamA_dom"/>
</dbReference>
<feature type="transmembrane region" description="Helical" evidence="6">
    <location>
        <begin position="87"/>
        <end position="106"/>
    </location>
</feature>
<feature type="transmembrane region" description="Helical" evidence="6">
    <location>
        <begin position="233"/>
        <end position="253"/>
    </location>
</feature>
<accession>A0A849L664</accession>
<feature type="transmembrane region" description="Helical" evidence="6">
    <location>
        <begin position="113"/>
        <end position="129"/>
    </location>
</feature>
<feature type="transmembrane region" description="Helical" evidence="6">
    <location>
        <begin position="167"/>
        <end position="193"/>
    </location>
</feature>
<keyword evidence="5 6" id="KW-0472">Membrane</keyword>
<dbReference type="GO" id="GO:0016020">
    <property type="term" value="C:membrane"/>
    <property type="evidence" value="ECO:0007669"/>
    <property type="project" value="UniProtKB-SubCell"/>
</dbReference>
<keyword evidence="4 6" id="KW-1133">Transmembrane helix</keyword>
<feature type="transmembrane region" description="Helical" evidence="6">
    <location>
        <begin position="205"/>
        <end position="226"/>
    </location>
</feature>
<feature type="transmembrane region" description="Helical" evidence="6">
    <location>
        <begin position="135"/>
        <end position="155"/>
    </location>
</feature>
<comment type="similarity">
    <text evidence="2">Belongs to the drug/metabolite transporter (DMT) superfamily. 10 TMS drug/metabolite exporter (DME) (TC 2.A.7.3) family.</text>
</comment>
<dbReference type="Pfam" id="PF00892">
    <property type="entry name" value="EamA"/>
    <property type="match status" value="2"/>
</dbReference>
<keyword evidence="9" id="KW-1185">Reference proteome</keyword>
<dbReference type="EMBL" id="JABFBC010000002">
    <property type="protein sequence ID" value="NNU81601.1"/>
    <property type="molecule type" value="Genomic_DNA"/>
</dbReference>
<comment type="caution">
    <text evidence="8">The sequence shown here is derived from an EMBL/GenBank/DDBJ whole genome shotgun (WGS) entry which is preliminary data.</text>
</comment>
<evidence type="ECO:0000256" key="6">
    <source>
        <dbReference type="SAM" id="Phobius"/>
    </source>
</evidence>
<evidence type="ECO:0000313" key="9">
    <source>
        <dbReference type="Proteomes" id="UP000572377"/>
    </source>
</evidence>
<feature type="domain" description="EamA" evidence="7">
    <location>
        <begin position="12"/>
        <end position="128"/>
    </location>
</feature>
<dbReference type="PANTHER" id="PTHR22911">
    <property type="entry name" value="ACYL-MALONYL CONDENSING ENZYME-RELATED"/>
    <property type="match status" value="1"/>
</dbReference>
<proteinExistence type="inferred from homology"/>
<feature type="transmembrane region" description="Helical" evidence="6">
    <location>
        <begin position="259"/>
        <end position="277"/>
    </location>
</feature>
<dbReference type="InterPro" id="IPR037185">
    <property type="entry name" value="EmrE-like"/>
</dbReference>
<dbReference type="RefSeq" id="WP_171326431.1">
    <property type="nucleotide sequence ID" value="NZ_JABFBC010000002.1"/>
</dbReference>
<keyword evidence="3 6" id="KW-0812">Transmembrane</keyword>
<evidence type="ECO:0000259" key="7">
    <source>
        <dbReference type="Pfam" id="PF00892"/>
    </source>
</evidence>
<evidence type="ECO:0000256" key="3">
    <source>
        <dbReference type="ARBA" id="ARBA00022692"/>
    </source>
</evidence>
<organism evidence="8 9">
    <name type="scientific">Halovulum dunhuangense</name>
    <dbReference type="NCBI Taxonomy" id="1505036"/>
    <lineage>
        <taxon>Bacteria</taxon>
        <taxon>Pseudomonadati</taxon>
        <taxon>Pseudomonadota</taxon>
        <taxon>Alphaproteobacteria</taxon>
        <taxon>Rhodobacterales</taxon>
        <taxon>Paracoccaceae</taxon>
        <taxon>Halovulum</taxon>
    </lineage>
</organism>
<protein>
    <submittedName>
        <fullName evidence="8">DMT family transporter</fullName>
    </submittedName>
</protein>
<sequence length="284" mass="29748">MIAFAALAPWIDILAKMAAGSIPPVQMSLARFALQAALLFPVVALTAGLRLPAPRILRLHLARGVLMALASVAFIAAVQAMPLADAMAIFFVTPLILTALGGLLLGEEVGWRRLSACLVGFLGAILVVRPSFADLGWVATLPLATALCFVAYILLTRRLSGSEGAVAMQAWSGLFGTLTAAALLVVGASLGWASFAPVWPDAGGWALMAGTGIVATVSHLFLVAAFARAPTPILAPLQYLEIVSATLFGYWLFGDFPEPLTWAGIAIIVGSGLFVLWREARVRG</sequence>
<reference evidence="8 9" key="1">
    <citation type="submission" date="2020-05" db="EMBL/GenBank/DDBJ databases">
        <title>Gimesia benthica sp. nov., a novel planctomycete isolated from a deep-sea water sample of the Northwest Indian Ocean.</title>
        <authorList>
            <person name="Wang J."/>
            <person name="Ruan C."/>
            <person name="Song L."/>
            <person name="Zhu Y."/>
            <person name="Li A."/>
            <person name="Zheng X."/>
            <person name="Wang L."/>
            <person name="Lu Z."/>
            <person name="Huang Y."/>
            <person name="Du W."/>
            <person name="Zhou Y."/>
            <person name="Huang L."/>
            <person name="Dai X."/>
        </authorList>
    </citation>
    <scope>NUCLEOTIDE SEQUENCE [LARGE SCALE GENOMIC DNA]</scope>
    <source>
        <strain evidence="8 9">YYQ-30</strain>
    </source>
</reference>
<dbReference type="Proteomes" id="UP000572377">
    <property type="component" value="Unassembled WGS sequence"/>
</dbReference>
<dbReference type="AlphaFoldDB" id="A0A849L664"/>
<feature type="transmembrane region" description="Helical" evidence="6">
    <location>
        <begin position="61"/>
        <end position="81"/>
    </location>
</feature>
<comment type="subcellular location">
    <subcellularLocation>
        <location evidence="1">Membrane</location>
        <topology evidence="1">Multi-pass membrane protein</topology>
    </subcellularLocation>
</comment>
<dbReference type="PANTHER" id="PTHR22911:SF6">
    <property type="entry name" value="SOLUTE CARRIER FAMILY 35 MEMBER G1"/>
    <property type="match status" value="1"/>
</dbReference>
<evidence type="ECO:0000256" key="5">
    <source>
        <dbReference type="ARBA" id="ARBA00023136"/>
    </source>
</evidence>
<gene>
    <name evidence="8" type="ORF">HMH01_14265</name>
</gene>
<dbReference type="SUPFAM" id="SSF103481">
    <property type="entry name" value="Multidrug resistance efflux transporter EmrE"/>
    <property type="match status" value="2"/>
</dbReference>
<feature type="domain" description="EamA" evidence="7">
    <location>
        <begin position="141"/>
        <end position="276"/>
    </location>
</feature>
<feature type="transmembrane region" description="Helical" evidence="6">
    <location>
        <begin position="29"/>
        <end position="49"/>
    </location>
</feature>
<evidence type="ECO:0000256" key="1">
    <source>
        <dbReference type="ARBA" id="ARBA00004141"/>
    </source>
</evidence>